<dbReference type="InterPro" id="IPR017850">
    <property type="entry name" value="Alkaline_phosphatase_core_sf"/>
</dbReference>
<protein>
    <submittedName>
        <fullName evidence="4">Arylsulfatase A</fullName>
    </submittedName>
</protein>
<accession>A0A521FN30</accession>
<evidence type="ECO:0000256" key="2">
    <source>
        <dbReference type="ARBA" id="ARBA00022801"/>
    </source>
</evidence>
<dbReference type="EMBL" id="FXTO01000037">
    <property type="protein sequence ID" value="SMO97534.1"/>
    <property type="molecule type" value="Genomic_DNA"/>
</dbReference>
<dbReference type="AlphaFoldDB" id="A0A521FN30"/>
<evidence type="ECO:0000313" key="4">
    <source>
        <dbReference type="EMBL" id="SMO97534.1"/>
    </source>
</evidence>
<dbReference type="Pfam" id="PF00884">
    <property type="entry name" value="Sulfatase"/>
    <property type="match status" value="1"/>
</dbReference>
<dbReference type="RefSeq" id="WP_142494728.1">
    <property type="nucleotide sequence ID" value="NZ_FXTO01000037.1"/>
</dbReference>
<evidence type="ECO:0000256" key="1">
    <source>
        <dbReference type="ARBA" id="ARBA00022723"/>
    </source>
</evidence>
<evidence type="ECO:0000259" key="3">
    <source>
        <dbReference type="Pfam" id="PF00884"/>
    </source>
</evidence>
<dbReference type="SUPFAM" id="SSF53649">
    <property type="entry name" value="Alkaline phosphatase-like"/>
    <property type="match status" value="1"/>
</dbReference>
<keyword evidence="1" id="KW-0479">Metal-binding</keyword>
<organism evidence="4 5">
    <name type="scientific">Thalassovita litoralis</name>
    <dbReference type="NCBI Taxonomy" id="1010611"/>
    <lineage>
        <taxon>Bacteria</taxon>
        <taxon>Pseudomonadati</taxon>
        <taxon>Pseudomonadota</taxon>
        <taxon>Alphaproteobacteria</taxon>
        <taxon>Rhodobacterales</taxon>
        <taxon>Roseobacteraceae</taxon>
        <taxon>Thalassovita</taxon>
    </lineage>
</organism>
<dbReference type="GO" id="GO:0046872">
    <property type="term" value="F:metal ion binding"/>
    <property type="evidence" value="ECO:0007669"/>
    <property type="project" value="UniProtKB-KW"/>
</dbReference>
<dbReference type="Gene3D" id="3.40.720.10">
    <property type="entry name" value="Alkaline Phosphatase, subunit A"/>
    <property type="match status" value="1"/>
</dbReference>
<dbReference type="GO" id="GO:0008484">
    <property type="term" value="F:sulfuric ester hydrolase activity"/>
    <property type="evidence" value="ECO:0007669"/>
    <property type="project" value="TreeGrafter"/>
</dbReference>
<gene>
    <name evidence="4" type="ORF">SAMN06265173_1378</name>
</gene>
<reference evidence="4 5" key="1">
    <citation type="submission" date="2017-05" db="EMBL/GenBank/DDBJ databases">
        <authorList>
            <person name="Varghese N."/>
            <person name="Submissions S."/>
        </authorList>
    </citation>
    <scope>NUCLEOTIDE SEQUENCE [LARGE SCALE GENOMIC DNA]</scope>
    <source>
        <strain evidence="4 5">DSM 29506</strain>
    </source>
</reference>
<dbReference type="InterPro" id="IPR000917">
    <property type="entry name" value="Sulfatase_N"/>
</dbReference>
<keyword evidence="2" id="KW-0378">Hydrolase</keyword>
<proteinExistence type="predicted"/>
<dbReference type="PANTHER" id="PTHR45953">
    <property type="entry name" value="IDURONATE 2-SULFATASE"/>
    <property type="match status" value="1"/>
</dbReference>
<keyword evidence="5" id="KW-1185">Reference proteome</keyword>
<feature type="domain" description="Sulfatase N-terminal" evidence="3">
    <location>
        <begin position="4"/>
        <end position="395"/>
    </location>
</feature>
<dbReference type="OrthoDB" id="9795675at2"/>
<sequence length="508" mass="56691">MTKPNILLISADQQRADCLGFMGRKVKTPHLDQLAADGTHFTACITPSVVCQPARASILTGQLCRTHGVHDNGIDLDPQIGEKGWAGAMAAAGYQTSFFGKAHFSTYHTYEPTGTPECLRSSENYGPDWNGPYMGFQHLELMLVGHNWWAPEKPPAGQHYERFYHMDGRGDEKTRLMWDNAGDTKGAAQTWHSRLPVAWHNTPWTADRAIDWLKHGRDTDKPFCTWVSFPDPHHPFDCPEPWSWLHKPEDVDLPENRTRSYEGKPWWHKAALEGEPADPKFADVRKAYSRIAPQTDEQLREIIANTYGQIAFIDHQVGRLMNALTEAGLDENTIVIYISDHGDWLGDHGLILKGPMHYEGLLRVPMIVKGPGVRAGVAVDQPVSTLDLGPTFYDYGNADALQAQHGSSLRPLLENATATRDFALNEWGLLPGRVGVALELRTVRTRTHKMTVDLNSGAGELYDLVADPQERHNLFDDPAAVSLRARLMSYLATRPDDQRPDSTPVGTA</sequence>
<evidence type="ECO:0000313" key="5">
    <source>
        <dbReference type="Proteomes" id="UP000316030"/>
    </source>
</evidence>
<dbReference type="PANTHER" id="PTHR45953:SF1">
    <property type="entry name" value="IDURONATE 2-SULFATASE"/>
    <property type="match status" value="1"/>
</dbReference>
<dbReference type="Proteomes" id="UP000316030">
    <property type="component" value="Unassembled WGS sequence"/>
</dbReference>
<dbReference type="GO" id="GO:0005737">
    <property type="term" value="C:cytoplasm"/>
    <property type="evidence" value="ECO:0007669"/>
    <property type="project" value="TreeGrafter"/>
</dbReference>
<name>A0A521FN30_9RHOB</name>